<keyword evidence="6" id="KW-0539">Nucleus</keyword>
<comment type="subcellular location">
    <subcellularLocation>
        <location evidence="1">Nucleus</location>
    </subcellularLocation>
</comment>
<keyword evidence="4" id="KW-0238">DNA-binding</keyword>
<dbReference type="SMART" id="SM00906">
    <property type="entry name" value="Fungal_trans"/>
    <property type="match status" value="1"/>
</dbReference>
<dbReference type="CDD" id="cd12148">
    <property type="entry name" value="fungal_TF_MHR"/>
    <property type="match status" value="1"/>
</dbReference>
<dbReference type="CDD" id="cd00067">
    <property type="entry name" value="GAL4"/>
    <property type="match status" value="1"/>
</dbReference>
<sequence length="747" mass="83363">MARVQKRPATSSDDKNMAHPFRSPSPQSHKVGTRSCRSCHQRKVRCDRGVPCTNCTRAGITCVYPTKHTDAARKDPTLRNIASRLERLEALLSGSAGRSQVTIGSPTGGSGGESQTPVQAQSRAGVDAIKISKQLPNESTWELLLNDERVVGHTNDSNVGTLSQDGGNAHMTQPTDPETAPLHLQQGTKAHHTLPAQADACDPLDMPSDVLKFYPDAQLALRLWNVYVKSVDPVLKILHVPTVQTTVVETILDPRSAQSSTVALTFAIYYAAVTALLHDDKNNEPVRLPCDGPTLLKRYKGCLDRLLTVNDLLIRPEMTSLQALAIYVTCLRAHEVGRRVWVLNGLAIRLAKSIDLHLDGACFHLSPFETEMRLRLWWHLCVLESRASEDQGFQPTVDIMNPKLRLPLNVNDDQICPDMTHLPTESDGWTDMSFFLIQTESCRLLHPILDPRDQQPADALLGITEKRKMIQQRSQYLSAKYAGAKSPLSRIADQHRVAARKKMEFVLQLQEEISLRQDQGPQGDRTPDVLRSSFKLACEGLESNYALLKEDVASRFKWFFNLYTPWYALTYVLRCLGGNPRGVNTERAWTLVDELFPRAMSLHGHSAGIQDEYGHGRIWRRLNLIRRQALSHRPHVQLGVAAAAKVETQPASRGEQRPSQLRPDTEVPPSTSTTAIPHGTSTFPEFQGQEFMADPNQILFTSLDLPMPEISFLPDWDAVLYGPLNDDGYEMINRSGFVTHPADTSQF</sequence>
<evidence type="ECO:0000256" key="4">
    <source>
        <dbReference type="ARBA" id="ARBA00023125"/>
    </source>
</evidence>
<dbReference type="EMBL" id="KN847045">
    <property type="protein sequence ID" value="KIW24335.1"/>
    <property type="molecule type" value="Genomic_DNA"/>
</dbReference>
<feature type="compositionally biased region" description="Polar residues" evidence="7">
    <location>
        <begin position="24"/>
        <end position="36"/>
    </location>
</feature>
<dbReference type="GO" id="GO:0000981">
    <property type="term" value="F:DNA-binding transcription factor activity, RNA polymerase II-specific"/>
    <property type="evidence" value="ECO:0007669"/>
    <property type="project" value="InterPro"/>
</dbReference>
<feature type="compositionally biased region" description="Polar residues" evidence="7">
    <location>
        <begin position="96"/>
        <end position="105"/>
    </location>
</feature>
<reference evidence="9 10" key="1">
    <citation type="submission" date="2015-01" db="EMBL/GenBank/DDBJ databases">
        <title>The Genome Sequence of Cladophialophora immunda CBS83496.</title>
        <authorList>
            <consortium name="The Broad Institute Genomics Platform"/>
            <person name="Cuomo C."/>
            <person name="de Hoog S."/>
            <person name="Gorbushina A."/>
            <person name="Stielow B."/>
            <person name="Teixiera M."/>
            <person name="Abouelleil A."/>
            <person name="Chapman S.B."/>
            <person name="Priest M."/>
            <person name="Young S.K."/>
            <person name="Wortman J."/>
            <person name="Nusbaum C."/>
            <person name="Birren B."/>
        </authorList>
    </citation>
    <scope>NUCLEOTIDE SEQUENCE [LARGE SCALE GENOMIC DNA]</scope>
    <source>
        <strain evidence="9 10">CBS 83496</strain>
    </source>
</reference>
<evidence type="ECO:0000256" key="7">
    <source>
        <dbReference type="SAM" id="MobiDB-lite"/>
    </source>
</evidence>
<gene>
    <name evidence="9" type="ORF">PV07_10056</name>
</gene>
<feature type="region of interest" description="Disordered" evidence="7">
    <location>
        <begin position="93"/>
        <end position="123"/>
    </location>
</feature>
<evidence type="ECO:0000256" key="6">
    <source>
        <dbReference type="ARBA" id="ARBA00023242"/>
    </source>
</evidence>
<feature type="region of interest" description="Disordered" evidence="7">
    <location>
        <begin position="644"/>
        <end position="679"/>
    </location>
</feature>
<dbReference type="PROSITE" id="PS00463">
    <property type="entry name" value="ZN2_CY6_FUNGAL_1"/>
    <property type="match status" value="1"/>
</dbReference>
<dbReference type="Pfam" id="PF00172">
    <property type="entry name" value="Zn_clus"/>
    <property type="match status" value="1"/>
</dbReference>
<feature type="compositionally biased region" description="Polar residues" evidence="7">
    <location>
        <begin position="113"/>
        <end position="122"/>
    </location>
</feature>
<keyword evidence="2" id="KW-0479">Metal-binding</keyword>
<protein>
    <recommendedName>
        <fullName evidence="8">Zn(2)-C6 fungal-type domain-containing protein</fullName>
    </recommendedName>
</protein>
<evidence type="ECO:0000256" key="1">
    <source>
        <dbReference type="ARBA" id="ARBA00004123"/>
    </source>
</evidence>
<dbReference type="HOGENOM" id="CLU_004083_7_2_1"/>
<evidence type="ECO:0000313" key="9">
    <source>
        <dbReference type="EMBL" id="KIW24335.1"/>
    </source>
</evidence>
<name>A0A0D2C1G6_9EURO</name>
<dbReference type="GeneID" id="27349250"/>
<dbReference type="GO" id="GO:0003677">
    <property type="term" value="F:DNA binding"/>
    <property type="evidence" value="ECO:0007669"/>
    <property type="project" value="UniProtKB-KW"/>
</dbReference>
<keyword evidence="5" id="KW-0804">Transcription</keyword>
<evidence type="ECO:0000313" key="10">
    <source>
        <dbReference type="Proteomes" id="UP000054466"/>
    </source>
</evidence>
<dbReference type="AlphaFoldDB" id="A0A0D2C1G6"/>
<dbReference type="SUPFAM" id="SSF57701">
    <property type="entry name" value="Zn2/Cys6 DNA-binding domain"/>
    <property type="match status" value="1"/>
</dbReference>
<dbReference type="OrthoDB" id="424974at2759"/>
<dbReference type="PANTHER" id="PTHR31001:SF77">
    <property type="entry name" value="TRANSCRIPTION FACTOR, PUTATIVE (AFU_ORTHOLOGUE AFUA_3G12940)-RELATED"/>
    <property type="match status" value="1"/>
</dbReference>
<dbReference type="SMART" id="SM00066">
    <property type="entry name" value="GAL4"/>
    <property type="match status" value="1"/>
</dbReference>
<dbReference type="InterPro" id="IPR036864">
    <property type="entry name" value="Zn2-C6_fun-type_DNA-bd_sf"/>
</dbReference>
<keyword evidence="3" id="KW-0805">Transcription regulation</keyword>
<dbReference type="RefSeq" id="XP_016244551.1">
    <property type="nucleotide sequence ID" value="XM_016397360.1"/>
</dbReference>
<proteinExistence type="predicted"/>
<dbReference type="VEuPathDB" id="FungiDB:PV07_10056"/>
<accession>A0A0D2C1G6</accession>
<organism evidence="9 10">
    <name type="scientific">Cladophialophora immunda</name>
    <dbReference type="NCBI Taxonomy" id="569365"/>
    <lineage>
        <taxon>Eukaryota</taxon>
        <taxon>Fungi</taxon>
        <taxon>Dikarya</taxon>
        <taxon>Ascomycota</taxon>
        <taxon>Pezizomycotina</taxon>
        <taxon>Eurotiomycetes</taxon>
        <taxon>Chaetothyriomycetidae</taxon>
        <taxon>Chaetothyriales</taxon>
        <taxon>Herpotrichiellaceae</taxon>
        <taxon>Cladophialophora</taxon>
    </lineage>
</organism>
<dbReference type="InterPro" id="IPR007219">
    <property type="entry name" value="XnlR_reg_dom"/>
</dbReference>
<feature type="region of interest" description="Disordered" evidence="7">
    <location>
        <begin position="1"/>
        <end position="36"/>
    </location>
</feature>
<evidence type="ECO:0000259" key="8">
    <source>
        <dbReference type="PROSITE" id="PS50048"/>
    </source>
</evidence>
<dbReference type="Pfam" id="PF04082">
    <property type="entry name" value="Fungal_trans"/>
    <property type="match status" value="1"/>
</dbReference>
<evidence type="ECO:0000256" key="5">
    <source>
        <dbReference type="ARBA" id="ARBA00023163"/>
    </source>
</evidence>
<dbReference type="PROSITE" id="PS50048">
    <property type="entry name" value="ZN2_CY6_FUNGAL_2"/>
    <property type="match status" value="1"/>
</dbReference>
<dbReference type="GO" id="GO:0006351">
    <property type="term" value="P:DNA-templated transcription"/>
    <property type="evidence" value="ECO:0007669"/>
    <property type="project" value="InterPro"/>
</dbReference>
<dbReference type="PANTHER" id="PTHR31001">
    <property type="entry name" value="UNCHARACTERIZED TRANSCRIPTIONAL REGULATORY PROTEIN"/>
    <property type="match status" value="1"/>
</dbReference>
<keyword evidence="10" id="KW-1185">Reference proteome</keyword>
<dbReference type="InterPro" id="IPR050613">
    <property type="entry name" value="Sec_Metabolite_Reg"/>
</dbReference>
<evidence type="ECO:0000256" key="2">
    <source>
        <dbReference type="ARBA" id="ARBA00022723"/>
    </source>
</evidence>
<dbReference type="Gene3D" id="4.10.240.10">
    <property type="entry name" value="Zn(2)-C6 fungal-type DNA-binding domain"/>
    <property type="match status" value="1"/>
</dbReference>
<evidence type="ECO:0000256" key="3">
    <source>
        <dbReference type="ARBA" id="ARBA00023015"/>
    </source>
</evidence>
<dbReference type="GO" id="GO:0008270">
    <property type="term" value="F:zinc ion binding"/>
    <property type="evidence" value="ECO:0007669"/>
    <property type="project" value="InterPro"/>
</dbReference>
<feature type="compositionally biased region" description="Polar residues" evidence="7">
    <location>
        <begin position="668"/>
        <end position="679"/>
    </location>
</feature>
<dbReference type="Proteomes" id="UP000054466">
    <property type="component" value="Unassembled WGS sequence"/>
</dbReference>
<dbReference type="InterPro" id="IPR001138">
    <property type="entry name" value="Zn2Cys6_DnaBD"/>
</dbReference>
<dbReference type="GO" id="GO:0005634">
    <property type="term" value="C:nucleus"/>
    <property type="evidence" value="ECO:0007669"/>
    <property type="project" value="UniProtKB-SubCell"/>
</dbReference>
<feature type="region of interest" description="Disordered" evidence="7">
    <location>
        <begin position="155"/>
        <end position="176"/>
    </location>
</feature>
<feature type="domain" description="Zn(2)-C6 fungal-type" evidence="8">
    <location>
        <begin position="35"/>
        <end position="64"/>
    </location>
</feature>